<evidence type="ECO:0000313" key="3">
    <source>
        <dbReference type="Proteomes" id="UP000001593"/>
    </source>
</evidence>
<proteinExistence type="predicted"/>
<dbReference type="AlphaFoldDB" id="A7RLR4"/>
<feature type="compositionally biased region" description="Polar residues" evidence="1">
    <location>
        <begin position="13"/>
        <end position="24"/>
    </location>
</feature>
<dbReference type="HOGENOM" id="CLU_960759_0_0_1"/>
<feature type="compositionally biased region" description="Basic and acidic residues" evidence="1">
    <location>
        <begin position="1"/>
        <end position="12"/>
    </location>
</feature>
<evidence type="ECO:0000256" key="1">
    <source>
        <dbReference type="SAM" id="MobiDB-lite"/>
    </source>
</evidence>
<dbReference type="KEGG" id="nve:5519928"/>
<gene>
    <name evidence="2" type="ORF">NEMVEDRAFT_v1g239187</name>
</gene>
<dbReference type="GO" id="GO:0120160">
    <property type="term" value="F:intraciliary transport particle A binding"/>
    <property type="evidence" value="ECO:0000318"/>
    <property type="project" value="GO_Central"/>
</dbReference>
<feature type="region of interest" description="Disordered" evidence="1">
    <location>
        <begin position="243"/>
        <end position="262"/>
    </location>
</feature>
<dbReference type="InterPro" id="IPR040028">
    <property type="entry name" value="IFTAP"/>
</dbReference>
<dbReference type="GO" id="GO:0005829">
    <property type="term" value="C:cytosol"/>
    <property type="evidence" value="ECO:0000318"/>
    <property type="project" value="GO_Central"/>
</dbReference>
<feature type="region of interest" description="Disordered" evidence="1">
    <location>
        <begin position="70"/>
        <end position="195"/>
    </location>
</feature>
<protein>
    <submittedName>
        <fullName evidence="2">Uncharacterized protein</fullName>
    </submittedName>
</protein>
<sequence length="290" mass="31065">MAVGTGEKDDNKQTSTQTNGTSVPSGLPATGTDLNQYVVEFLDQIFKNAEQHCVNFDTVEGEGTSQGFSLQAVSGSQTSSLHQQSTGSQSLPPHSNNPGTDAGTASNNDDDTDWDTNPGEEIGPGTKTEPFLMRSLSSGSDGKMAKLDNFVDDEGDISDDDESSWSDSTLIELPGLQSSSDIHPAGNSKPDRDIQMSLRSPHQDIQQDSVDNLPGEVVEESNIERASLSLEPTVRKLGITTTSKPVTENTSSLGHSVEQNASDSCDVQPFELDKDFDYDVVALTPKFDFL</sequence>
<dbReference type="GO" id="GO:0007340">
    <property type="term" value="P:acrosome reaction"/>
    <property type="evidence" value="ECO:0000318"/>
    <property type="project" value="GO_Central"/>
</dbReference>
<name>A7RLR4_NEMVE</name>
<feature type="compositionally biased region" description="Polar residues" evidence="1">
    <location>
        <begin position="70"/>
        <end position="106"/>
    </location>
</feature>
<reference evidence="2 3" key="1">
    <citation type="journal article" date="2007" name="Science">
        <title>Sea anemone genome reveals ancestral eumetazoan gene repertoire and genomic organization.</title>
        <authorList>
            <person name="Putnam N.H."/>
            <person name="Srivastava M."/>
            <person name="Hellsten U."/>
            <person name="Dirks B."/>
            <person name="Chapman J."/>
            <person name="Salamov A."/>
            <person name="Terry A."/>
            <person name="Shapiro H."/>
            <person name="Lindquist E."/>
            <person name="Kapitonov V.V."/>
            <person name="Jurka J."/>
            <person name="Genikhovich G."/>
            <person name="Grigoriev I.V."/>
            <person name="Lucas S.M."/>
            <person name="Steele R.E."/>
            <person name="Finnerty J.R."/>
            <person name="Technau U."/>
            <person name="Martindale M.Q."/>
            <person name="Rokhsar D.S."/>
        </authorList>
    </citation>
    <scope>NUCLEOTIDE SEQUENCE [LARGE SCALE GENOMIC DNA]</scope>
    <source>
        <strain evidence="3">CH2 X CH6</strain>
    </source>
</reference>
<feature type="region of interest" description="Disordered" evidence="1">
    <location>
        <begin position="1"/>
        <end position="31"/>
    </location>
</feature>
<dbReference type="Pfam" id="PF17722">
    <property type="entry name" value="IFTAP"/>
    <property type="match status" value="1"/>
</dbReference>
<dbReference type="STRING" id="45351.A7RLR4"/>
<dbReference type="InParanoid" id="A7RLR4"/>
<feature type="compositionally biased region" description="Acidic residues" evidence="1">
    <location>
        <begin position="150"/>
        <end position="164"/>
    </location>
</feature>
<keyword evidence="3" id="KW-1185">Reference proteome</keyword>
<organism evidence="2 3">
    <name type="scientific">Nematostella vectensis</name>
    <name type="common">Starlet sea anemone</name>
    <dbReference type="NCBI Taxonomy" id="45351"/>
    <lineage>
        <taxon>Eukaryota</taxon>
        <taxon>Metazoa</taxon>
        <taxon>Cnidaria</taxon>
        <taxon>Anthozoa</taxon>
        <taxon>Hexacorallia</taxon>
        <taxon>Actiniaria</taxon>
        <taxon>Edwardsiidae</taxon>
        <taxon>Nematostella</taxon>
    </lineage>
</organism>
<dbReference type="PANTHER" id="PTHR35543:SF1">
    <property type="entry name" value="INTRAFLAGELLAR TRANSPORT-ASSOCIATED PROTEIN"/>
    <property type="match status" value="1"/>
</dbReference>
<evidence type="ECO:0000313" key="2">
    <source>
        <dbReference type="EMBL" id="EDO47737.1"/>
    </source>
</evidence>
<dbReference type="OrthoDB" id="10057631at2759"/>
<dbReference type="EMBL" id="DS469518">
    <property type="protein sequence ID" value="EDO47737.1"/>
    <property type="molecule type" value="Genomic_DNA"/>
</dbReference>
<dbReference type="GO" id="GO:0007283">
    <property type="term" value="P:spermatogenesis"/>
    <property type="evidence" value="ECO:0000318"/>
    <property type="project" value="GO_Central"/>
</dbReference>
<dbReference type="GO" id="GO:0097731">
    <property type="term" value="C:9+0 non-motile cilium"/>
    <property type="evidence" value="ECO:0000318"/>
    <property type="project" value="GO_Central"/>
</dbReference>
<dbReference type="PANTHER" id="PTHR35543">
    <property type="entry name" value="PROTEIN C11ORF74"/>
    <property type="match status" value="1"/>
</dbReference>
<dbReference type="Proteomes" id="UP000001593">
    <property type="component" value="Unassembled WGS sequence"/>
</dbReference>
<accession>A7RLR4</accession>